<dbReference type="InterPro" id="IPR000860">
    <property type="entry name" value="HemC"/>
</dbReference>
<comment type="miscellaneous">
    <text evidence="8">The porphobilinogen subunits are added to the dipyrromethane group.</text>
</comment>
<dbReference type="InterPro" id="IPR022417">
    <property type="entry name" value="Porphobilin_deaminase_N"/>
</dbReference>
<dbReference type="Pfam" id="PF01379">
    <property type="entry name" value="Porphobil_deam"/>
    <property type="match status" value="1"/>
</dbReference>
<dbReference type="AlphaFoldDB" id="A0AAP3XRM7"/>
<comment type="pathway">
    <text evidence="2">Porphyrin-containing compound metabolism; protoporphyrin-IX biosynthesis; coproporphyrinogen-III from 5-aminolevulinate: step 2/4.</text>
</comment>
<dbReference type="PRINTS" id="PR00151">
    <property type="entry name" value="PORPHBDMNASE"/>
</dbReference>
<dbReference type="EC" id="2.5.1.61" evidence="8"/>
<comment type="caution">
    <text evidence="11">The sequence shown here is derived from an EMBL/GenBank/DDBJ whole genome shotgun (WGS) entry which is preliminary data.</text>
</comment>
<dbReference type="Pfam" id="PF03900">
    <property type="entry name" value="Porphobil_deamC"/>
    <property type="match status" value="1"/>
</dbReference>
<name>A0AAP3XRM7_9PROT</name>
<dbReference type="PROSITE" id="PS00533">
    <property type="entry name" value="PORPHOBILINOGEN_DEAM"/>
    <property type="match status" value="1"/>
</dbReference>
<proteinExistence type="inferred from homology"/>
<dbReference type="GO" id="GO:0005737">
    <property type="term" value="C:cytoplasm"/>
    <property type="evidence" value="ECO:0007669"/>
    <property type="project" value="UniProtKB-UniRule"/>
</dbReference>
<evidence type="ECO:0000256" key="1">
    <source>
        <dbReference type="ARBA" id="ARBA00002869"/>
    </source>
</evidence>
<evidence type="ECO:0000259" key="10">
    <source>
        <dbReference type="Pfam" id="PF03900"/>
    </source>
</evidence>
<gene>
    <name evidence="8 11" type="primary">hemC</name>
    <name evidence="11" type="ORF">PZ740_09270</name>
</gene>
<organism evidence="11 12">
    <name type="scientific">Marinimicrococcus flavescens</name>
    <dbReference type="NCBI Taxonomy" id="3031815"/>
    <lineage>
        <taxon>Bacteria</taxon>
        <taxon>Pseudomonadati</taxon>
        <taxon>Pseudomonadota</taxon>
        <taxon>Alphaproteobacteria</taxon>
        <taxon>Geminicoccales</taxon>
        <taxon>Geminicoccaceae</taxon>
        <taxon>Marinimicrococcus</taxon>
    </lineage>
</organism>
<keyword evidence="6 8" id="KW-0627">Porphyrin biosynthesis</keyword>
<dbReference type="InterPro" id="IPR022418">
    <property type="entry name" value="Porphobilinogen_deaminase_C"/>
</dbReference>
<dbReference type="SUPFAM" id="SSF54782">
    <property type="entry name" value="Porphobilinogen deaminase (hydroxymethylbilane synthase), C-terminal domain"/>
    <property type="match status" value="1"/>
</dbReference>
<evidence type="ECO:0000256" key="6">
    <source>
        <dbReference type="ARBA" id="ARBA00023244"/>
    </source>
</evidence>
<evidence type="ECO:0000259" key="9">
    <source>
        <dbReference type="Pfam" id="PF01379"/>
    </source>
</evidence>
<dbReference type="HAMAP" id="MF_00260">
    <property type="entry name" value="Porphobil_deam"/>
    <property type="match status" value="1"/>
</dbReference>
<dbReference type="SUPFAM" id="SSF53850">
    <property type="entry name" value="Periplasmic binding protein-like II"/>
    <property type="match status" value="1"/>
</dbReference>
<dbReference type="InterPro" id="IPR022419">
    <property type="entry name" value="Porphobilin_deaminase_cofac_BS"/>
</dbReference>
<comment type="function">
    <text evidence="1 8">Tetrapolymerization of the monopyrrole PBG into the hydroxymethylbilane pre-uroporphyrinogen in several discrete steps.</text>
</comment>
<dbReference type="GO" id="GO:0006782">
    <property type="term" value="P:protoporphyrinogen IX biosynthetic process"/>
    <property type="evidence" value="ECO:0007669"/>
    <property type="project" value="UniProtKB-UniRule"/>
</dbReference>
<dbReference type="Proteomes" id="UP001301140">
    <property type="component" value="Unassembled WGS sequence"/>
</dbReference>
<dbReference type="RefSeq" id="WP_327788988.1">
    <property type="nucleotide sequence ID" value="NZ_JARGEQ010000091.1"/>
</dbReference>
<dbReference type="FunFam" id="3.40.190.10:FF:000005">
    <property type="entry name" value="Porphobilinogen deaminase"/>
    <property type="match status" value="1"/>
</dbReference>
<keyword evidence="12" id="KW-1185">Reference proteome</keyword>
<dbReference type="GO" id="GO:0004418">
    <property type="term" value="F:hydroxymethylbilane synthase activity"/>
    <property type="evidence" value="ECO:0007669"/>
    <property type="project" value="UniProtKB-UniRule"/>
</dbReference>
<evidence type="ECO:0000256" key="2">
    <source>
        <dbReference type="ARBA" id="ARBA00004735"/>
    </source>
</evidence>
<dbReference type="PANTHER" id="PTHR11557:SF0">
    <property type="entry name" value="PORPHOBILINOGEN DEAMINASE"/>
    <property type="match status" value="1"/>
</dbReference>
<comment type="catalytic activity">
    <reaction evidence="7 8">
        <text>4 porphobilinogen + H2O = hydroxymethylbilane + 4 NH4(+)</text>
        <dbReference type="Rhea" id="RHEA:13185"/>
        <dbReference type="ChEBI" id="CHEBI:15377"/>
        <dbReference type="ChEBI" id="CHEBI:28938"/>
        <dbReference type="ChEBI" id="CHEBI:57845"/>
        <dbReference type="ChEBI" id="CHEBI:58126"/>
        <dbReference type="EC" id="2.5.1.61"/>
    </reaction>
</comment>
<dbReference type="Gene3D" id="3.30.160.40">
    <property type="entry name" value="Porphobilinogen deaminase, C-terminal domain"/>
    <property type="match status" value="1"/>
</dbReference>
<dbReference type="PIRSF" id="PIRSF001438">
    <property type="entry name" value="4pyrrol_synth_OHMeBilane_synth"/>
    <property type="match status" value="1"/>
</dbReference>
<comment type="subunit">
    <text evidence="4 8">Monomer.</text>
</comment>
<evidence type="ECO:0000256" key="5">
    <source>
        <dbReference type="ARBA" id="ARBA00022679"/>
    </source>
</evidence>
<evidence type="ECO:0000256" key="8">
    <source>
        <dbReference type="HAMAP-Rule" id="MF_00260"/>
    </source>
</evidence>
<dbReference type="InterPro" id="IPR036803">
    <property type="entry name" value="Porphobilinogen_deaminase_C_sf"/>
</dbReference>
<dbReference type="PANTHER" id="PTHR11557">
    <property type="entry name" value="PORPHOBILINOGEN DEAMINASE"/>
    <property type="match status" value="1"/>
</dbReference>
<evidence type="ECO:0000256" key="4">
    <source>
        <dbReference type="ARBA" id="ARBA00011245"/>
    </source>
</evidence>
<keyword evidence="5 8" id="KW-0808">Transferase</keyword>
<accession>A0AAP3XRM7</accession>
<comment type="cofactor">
    <cofactor evidence="8">
        <name>dipyrromethane</name>
        <dbReference type="ChEBI" id="CHEBI:60342"/>
    </cofactor>
    <text evidence="8">Binds 1 dipyrromethane group covalently.</text>
</comment>
<evidence type="ECO:0000313" key="12">
    <source>
        <dbReference type="Proteomes" id="UP001301140"/>
    </source>
</evidence>
<feature type="domain" description="Porphobilinogen deaminase C-terminal" evidence="10">
    <location>
        <begin position="231"/>
        <end position="298"/>
    </location>
</feature>
<protein>
    <recommendedName>
        <fullName evidence="8">Porphobilinogen deaminase</fullName>
        <shortName evidence="8">PBG</shortName>
        <ecNumber evidence="8">2.5.1.61</ecNumber>
    </recommendedName>
    <alternativeName>
        <fullName evidence="8">Hydroxymethylbilane synthase</fullName>
        <shortName evidence="8">HMBS</shortName>
    </alternativeName>
    <alternativeName>
        <fullName evidence="8">Pre-uroporphyrinogen synthase</fullName>
    </alternativeName>
</protein>
<sequence length="312" mass="33157">MTSKTPLLIGTRGSPLALAQARMALAALAERDPALAEPGAAEIRVIKTTGDSIQDRPLTEIGGKGLFTKELQEALYAREIDIAVHSMKDVATVLPDGLRIGCMLPREDPRDVLLARGATSLAGLPQGAVVGTASLRRAAQLLALRPDLRVVTLRGNVQRRLARLESGEIDATMLAMAGLLRLQMGTAGGTPLEPEEMLPAPAQGAIGIEHRADDRDVAERLAAISHAPTFARVTTERAFLRVLDGSCRTPIAALATFEGERLRLRGLVAKPDGSRVEQVESWGAAGEAQELGERAGADVRARLGNHYPSGWL</sequence>
<reference evidence="11 12" key="1">
    <citation type="submission" date="2023-03" db="EMBL/GenBank/DDBJ databases">
        <title>YIM 152171 draft genome.</title>
        <authorList>
            <person name="Yang Z."/>
        </authorList>
    </citation>
    <scope>NUCLEOTIDE SEQUENCE [LARGE SCALE GENOMIC DNA]</scope>
    <source>
        <strain evidence="11 12">YIM 152171</strain>
    </source>
</reference>
<feature type="domain" description="Porphobilinogen deaminase N-terminal" evidence="9">
    <location>
        <begin position="8"/>
        <end position="218"/>
    </location>
</feature>
<evidence type="ECO:0000313" key="11">
    <source>
        <dbReference type="EMBL" id="MDF1586573.1"/>
    </source>
</evidence>
<evidence type="ECO:0000256" key="3">
    <source>
        <dbReference type="ARBA" id="ARBA00005638"/>
    </source>
</evidence>
<feature type="modified residue" description="S-(dipyrrolylmethanemethyl)cysteine" evidence="8">
    <location>
        <position position="247"/>
    </location>
</feature>
<dbReference type="Gene3D" id="3.40.190.10">
    <property type="entry name" value="Periplasmic binding protein-like II"/>
    <property type="match status" value="2"/>
</dbReference>
<dbReference type="EMBL" id="JARGEQ010000091">
    <property type="protein sequence ID" value="MDF1586573.1"/>
    <property type="molecule type" value="Genomic_DNA"/>
</dbReference>
<comment type="similarity">
    <text evidence="3 8">Belongs to the HMBS family.</text>
</comment>
<dbReference type="NCBIfam" id="TIGR00212">
    <property type="entry name" value="hemC"/>
    <property type="match status" value="1"/>
</dbReference>
<evidence type="ECO:0000256" key="7">
    <source>
        <dbReference type="ARBA" id="ARBA00048169"/>
    </source>
</evidence>